<name>A0ABW5NHK6_9SPHI</name>
<protein>
    <submittedName>
        <fullName evidence="1">Uncharacterized protein</fullName>
    </submittedName>
</protein>
<proteinExistence type="predicted"/>
<keyword evidence="2" id="KW-1185">Reference proteome</keyword>
<accession>A0ABW5NHK6</accession>
<sequence length="179" mass="19792">MNTNKQLRNRISNVDDLLTEIDRISALRDEQELYLGTQFKLLKHKVEAPVRFINMVTAHIPGVNRVRDVVSSISSNATKSPEKSDWLTKILRLATPLVLNRTLLKNAGWFKKAVVTVASETAVSQVSQSSISNAVAGIANFIRPKKKSLKKGVMNTGNITAEEAVEANKYGIPKDSEAY</sequence>
<organism evidence="1 2">
    <name type="scientific">Sphingobacterium corticis</name>
    <dbReference type="NCBI Taxonomy" id="1812823"/>
    <lineage>
        <taxon>Bacteria</taxon>
        <taxon>Pseudomonadati</taxon>
        <taxon>Bacteroidota</taxon>
        <taxon>Sphingobacteriia</taxon>
        <taxon>Sphingobacteriales</taxon>
        <taxon>Sphingobacteriaceae</taxon>
        <taxon>Sphingobacterium</taxon>
    </lineage>
</organism>
<dbReference type="Proteomes" id="UP001597393">
    <property type="component" value="Unassembled WGS sequence"/>
</dbReference>
<dbReference type="EMBL" id="JBHUMA010000004">
    <property type="protein sequence ID" value="MFD2598166.1"/>
    <property type="molecule type" value="Genomic_DNA"/>
</dbReference>
<reference evidence="2" key="1">
    <citation type="journal article" date="2019" name="Int. J. Syst. Evol. Microbiol.">
        <title>The Global Catalogue of Microorganisms (GCM) 10K type strain sequencing project: providing services to taxonomists for standard genome sequencing and annotation.</title>
        <authorList>
            <consortium name="The Broad Institute Genomics Platform"/>
            <consortium name="The Broad Institute Genome Sequencing Center for Infectious Disease"/>
            <person name="Wu L."/>
            <person name="Ma J."/>
        </authorList>
    </citation>
    <scope>NUCLEOTIDE SEQUENCE [LARGE SCALE GENOMIC DNA]</scope>
    <source>
        <strain evidence="2">KCTC 42248</strain>
    </source>
</reference>
<evidence type="ECO:0000313" key="1">
    <source>
        <dbReference type="EMBL" id="MFD2598166.1"/>
    </source>
</evidence>
<evidence type="ECO:0000313" key="2">
    <source>
        <dbReference type="Proteomes" id="UP001597393"/>
    </source>
</evidence>
<dbReference type="RefSeq" id="WP_380867840.1">
    <property type="nucleotide sequence ID" value="NZ_JBHUMA010000004.1"/>
</dbReference>
<gene>
    <name evidence="1" type="ORF">ACFSQ3_04300</name>
</gene>
<comment type="caution">
    <text evidence="1">The sequence shown here is derived from an EMBL/GenBank/DDBJ whole genome shotgun (WGS) entry which is preliminary data.</text>
</comment>